<name>A0A7V7YIA2_9GAMM</name>
<dbReference type="Proteomes" id="UP000449004">
    <property type="component" value="Unassembled WGS sequence"/>
</dbReference>
<gene>
    <name evidence="1" type="ORF">F9K92_05360</name>
</gene>
<organism evidence="1 2">
    <name type="scientific">Stenotrophomonas rhizophila</name>
    <dbReference type="NCBI Taxonomy" id="216778"/>
    <lineage>
        <taxon>Bacteria</taxon>
        <taxon>Pseudomonadati</taxon>
        <taxon>Pseudomonadota</taxon>
        <taxon>Gammaproteobacteria</taxon>
        <taxon>Lysobacterales</taxon>
        <taxon>Lysobacteraceae</taxon>
        <taxon>Stenotrophomonas</taxon>
    </lineage>
</organism>
<evidence type="ECO:0008006" key="3">
    <source>
        <dbReference type="Google" id="ProtNLM"/>
    </source>
</evidence>
<evidence type="ECO:0000313" key="2">
    <source>
        <dbReference type="Proteomes" id="UP000449004"/>
    </source>
</evidence>
<evidence type="ECO:0000313" key="1">
    <source>
        <dbReference type="EMBL" id="KAB7631616.1"/>
    </source>
</evidence>
<dbReference type="EMBL" id="WELC01000005">
    <property type="protein sequence ID" value="KAB7631616.1"/>
    <property type="molecule type" value="Genomic_DNA"/>
</dbReference>
<protein>
    <recommendedName>
        <fullName evidence="3">Peptidase C39 domain-containing protein</fullName>
    </recommendedName>
</protein>
<accession>A0A7V7YIA2</accession>
<comment type="caution">
    <text evidence="1">The sequence shown here is derived from an EMBL/GenBank/DDBJ whole genome shotgun (WGS) entry which is preliminary data.</text>
</comment>
<reference evidence="1 2" key="1">
    <citation type="submission" date="2019-10" db="EMBL/GenBank/DDBJ databases">
        <title>Halotolerant bacteria associated to Saharan-endemic halophytes Stipa tenacissima L. and Atriplex halimus L mitigate salt stress and promote growth of tomato plants.</title>
        <authorList>
            <person name="Dif G."/>
        </authorList>
    </citation>
    <scope>NUCLEOTIDE SEQUENCE [LARGE SCALE GENOMIC DNA]</scope>
    <source>
        <strain evidence="1 2">IS26</strain>
    </source>
</reference>
<proteinExistence type="predicted"/>
<dbReference type="RefSeq" id="WP_152151682.1">
    <property type="nucleotide sequence ID" value="NZ_WELC01000005.1"/>
</dbReference>
<sequence>MNKYRLVKQENEWGCGVACVASLLGIEYDAALKRLEHHKDGKLDEAPLGLDVHEIIWSLADHDLWYIADWRRPAQFPAGSIVCIRGEAPYQSDHYLLMTPQGWMDPWHNTSKNVSAIKADYRDALPIGTEFIVALMPREP</sequence>
<dbReference type="AlphaFoldDB" id="A0A7V7YIA2"/>